<evidence type="ECO:0000256" key="6">
    <source>
        <dbReference type="ARBA" id="ARBA00023010"/>
    </source>
</evidence>
<keyword evidence="6" id="KW-0811">Translocation</keyword>
<evidence type="ECO:0000256" key="9">
    <source>
        <dbReference type="SAM" id="Phobius"/>
    </source>
</evidence>
<keyword evidence="11" id="KW-1185">Reference proteome</keyword>
<keyword evidence="2" id="KW-0813">Transport</keyword>
<comment type="subcellular location">
    <subcellularLocation>
        <location evidence="1">Membrane</location>
        <topology evidence="1">Single-pass membrane protein</topology>
    </subcellularLocation>
</comment>
<proteinExistence type="predicted"/>
<keyword evidence="3 9" id="KW-0812">Transmembrane</keyword>
<accession>A0A1X7NBH3</accession>
<keyword evidence="5 9" id="KW-1133">Transmembrane helix</keyword>
<feature type="compositionally biased region" description="Low complexity" evidence="8">
    <location>
        <begin position="146"/>
        <end position="163"/>
    </location>
</feature>
<dbReference type="Gene3D" id="1.20.5.3310">
    <property type="match status" value="1"/>
</dbReference>
<dbReference type="PRINTS" id="PR01506">
    <property type="entry name" value="TATBPROTEIN"/>
</dbReference>
<evidence type="ECO:0000256" key="1">
    <source>
        <dbReference type="ARBA" id="ARBA00004167"/>
    </source>
</evidence>
<evidence type="ECO:0000256" key="8">
    <source>
        <dbReference type="SAM" id="MobiDB-lite"/>
    </source>
</evidence>
<gene>
    <name evidence="10" type="ORF">SAMN06295885_0996</name>
</gene>
<organism evidence="10 11">
    <name type="scientific">Rathayibacter oskolensis</name>
    <dbReference type="NCBI Taxonomy" id="1891671"/>
    <lineage>
        <taxon>Bacteria</taxon>
        <taxon>Bacillati</taxon>
        <taxon>Actinomycetota</taxon>
        <taxon>Actinomycetes</taxon>
        <taxon>Micrococcales</taxon>
        <taxon>Microbacteriaceae</taxon>
        <taxon>Rathayibacter</taxon>
    </lineage>
</organism>
<evidence type="ECO:0000256" key="3">
    <source>
        <dbReference type="ARBA" id="ARBA00022692"/>
    </source>
</evidence>
<dbReference type="EMBL" id="FXBM01000001">
    <property type="protein sequence ID" value="SMH34465.1"/>
    <property type="molecule type" value="Genomic_DNA"/>
</dbReference>
<evidence type="ECO:0000313" key="11">
    <source>
        <dbReference type="Proteomes" id="UP000193711"/>
    </source>
</evidence>
<reference evidence="11" key="1">
    <citation type="submission" date="2017-04" db="EMBL/GenBank/DDBJ databases">
        <authorList>
            <person name="Varghese N."/>
            <person name="Submissions S."/>
        </authorList>
    </citation>
    <scope>NUCLEOTIDE SEQUENCE [LARGE SCALE GENOMIC DNA]</scope>
    <source>
        <strain evidence="11">VKM Ac-2121</strain>
    </source>
</reference>
<dbReference type="STRING" id="1891671.SAMN06295885_0996"/>
<keyword evidence="4" id="KW-0653">Protein transport</keyword>
<sequence length="194" mass="20597">MDFLSSVRRRIAPAFCQVTVARRVGDAGAAGYSCLVFGLTFDKLLIIGVIAVFVLGPDRLPHYAAQLGQLVRKVRGFATQARERVKDEMGEEFDEVDWRKLDPRQYDPRRIIRDALLEDDEPAPRVKPPTAVAASVSTASVGTASVGTASAGTAAAGTAAAGSKQDSYYTAMKRSAVAGQLSTVAPPPIDSEAT</sequence>
<feature type="transmembrane region" description="Helical" evidence="9">
    <location>
        <begin position="29"/>
        <end position="55"/>
    </location>
</feature>
<evidence type="ECO:0000256" key="2">
    <source>
        <dbReference type="ARBA" id="ARBA00022448"/>
    </source>
</evidence>
<evidence type="ECO:0000256" key="5">
    <source>
        <dbReference type="ARBA" id="ARBA00022989"/>
    </source>
</evidence>
<dbReference type="AlphaFoldDB" id="A0A1X7NBH3"/>
<dbReference type="GO" id="GO:0016020">
    <property type="term" value="C:membrane"/>
    <property type="evidence" value="ECO:0007669"/>
    <property type="project" value="UniProtKB-ARBA"/>
</dbReference>
<name>A0A1X7NBH3_9MICO</name>
<dbReference type="GO" id="GO:0015031">
    <property type="term" value="P:protein transport"/>
    <property type="evidence" value="ECO:0007669"/>
    <property type="project" value="UniProtKB-KW"/>
</dbReference>
<feature type="region of interest" description="Disordered" evidence="8">
    <location>
        <begin position="146"/>
        <end position="165"/>
    </location>
</feature>
<protein>
    <submittedName>
        <fullName evidence="10">Sec-independent protein translocase protein TatA</fullName>
    </submittedName>
</protein>
<dbReference type="Pfam" id="PF02416">
    <property type="entry name" value="TatA_B_E"/>
    <property type="match status" value="1"/>
</dbReference>
<evidence type="ECO:0000256" key="4">
    <source>
        <dbReference type="ARBA" id="ARBA00022927"/>
    </source>
</evidence>
<dbReference type="Proteomes" id="UP000193711">
    <property type="component" value="Unassembled WGS sequence"/>
</dbReference>
<dbReference type="InterPro" id="IPR003369">
    <property type="entry name" value="TatA/B/E"/>
</dbReference>
<evidence type="ECO:0000256" key="7">
    <source>
        <dbReference type="ARBA" id="ARBA00023136"/>
    </source>
</evidence>
<evidence type="ECO:0000313" key="10">
    <source>
        <dbReference type="EMBL" id="SMH34465.1"/>
    </source>
</evidence>
<keyword evidence="7 9" id="KW-0472">Membrane</keyword>